<proteinExistence type="predicted"/>
<evidence type="ECO:0008006" key="4">
    <source>
        <dbReference type="Google" id="ProtNLM"/>
    </source>
</evidence>
<sequence length="84" mass="8802">MDQFKNRASGLDSPGYNAASLAPDDGNDLAYVTRAVWVGVAGDLSVVLASGDAVTFKNASGWMPLRVKRLNATDTTASDVVGVW</sequence>
<reference evidence="2 3" key="1">
    <citation type="submission" date="2018-01" db="EMBL/GenBank/DDBJ databases">
        <title>The draft genome sequence of Cohaesibacter sp. H1304.</title>
        <authorList>
            <person name="Wang N.-N."/>
            <person name="Du Z.-J."/>
        </authorList>
    </citation>
    <scope>NUCLEOTIDE SEQUENCE [LARGE SCALE GENOMIC DNA]</scope>
    <source>
        <strain evidence="2 3">H1304</strain>
    </source>
</reference>
<dbReference type="OrthoDB" id="7916272at2"/>
<organism evidence="2 3">
    <name type="scientific">Cohaesibacter celericrescens</name>
    <dbReference type="NCBI Taxonomy" id="2067669"/>
    <lineage>
        <taxon>Bacteria</taxon>
        <taxon>Pseudomonadati</taxon>
        <taxon>Pseudomonadota</taxon>
        <taxon>Alphaproteobacteria</taxon>
        <taxon>Hyphomicrobiales</taxon>
        <taxon>Cohaesibacteraceae</taxon>
    </lineage>
</organism>
<evidence type="ECO:0000256" key="1">
    <source>
        <dbReference type="SAM" id="MobiDB-lite"/>
    </source>
</evidence>
<evidence type="ECO:0000313" key="3">
    <source>
        <dbReference type="Proteomes" id="UP000234881"/>
    </source>
</evidence>
<dbReference type="RefSeq" id="WP_101534084.1">
    <property type="nucleotide sequence ID" value="NZ_PKUQ01000022.1"/>
</dbReference>
<dbReference type="EMBL" id="PKUQ01000022">
    <property type="protein sequence ID" value="PLW76796.1"/>
    <property type="molecule type" value="Genomic_DNA"/>
</dbReference>
<gene>
    <name evidence="2" type="ORF">C0081_12095</name>
</gene>
<accession>A0A2N5XQK3</accession>
<dbReference type="Proteomes" id="UP000234881">
    <property type="component" value="Unassembled WGS sequence"/>
</dbReference>
<keyword evidence="3" id="KW-1185">Reference proteome</keyword>
<protein>
    <recommendedName>
        <fullName evidence="4">DUF2793 domain-containing protein</fullName>
    </recommendedName>
</protein>
<feature type="region of interest" description="Disordered" evidence="1">
    <location>
        <begin position="1"/>
        <end position="24"/>
    </location>
</feature>
<name>A0A2N5XQK3_9HYPH</name>
<comment type="caution">
    <text evidence="2">The sequence shown here is derived from an EMBL/GenBank/DDBJ whole genome shotgun (WGS) entry which is preliminary data.</text>
</comment>
<dbReference type="AlphaFoldDB" id="A0A2N5XQK3"/>
<evidence type="ECO:0000313" key="2">
    <source>
        <dbReference type="EMBL" id="PLW76796.1"/>
    </source>
</evidence>